<feature type="transmembrane region" description="Helical" evidence="16">
    <location>
        <begin position="594"/>
        <end position="611"/>
    </location>
</feature>
<dbReference type="InterPro" id="IPR003945">
    <property type="entry name" value="NU5C-like"/>
</dbReference>
<protein>
    <recommendedName>
        <fullName evidence="3 16">NADH-ubiquinone oxidoreductase chain 5</fullName>
        <ecNumber evidence="2 16">7.1.1.2</ecNumber>
    </recommendedName>
</protein>
<dbReference type="Pfam" id="PF00361">
    <property type="entry name" value="Proton_antipo_M"/>
    <property type="match status" value="1"/>
</dbReference>
<evidence type="ECO:0000256" key="2">
    <source>
        <dbReference type="ARBA" id="ARBA00012944"/>
    </source>
</evidence>
<evidence type="ECO:0000256" key="9">
    <source>
        <dbReference type="ARBA" id="ARBA00022982"/>
    </source>
</evidence>
<dbReference type="InterPro" id="IPR001516">
    <property type="entry name" value="Proton_antipo_N"/>
</dbReference>
<keyword evidence="9" id="KW-0249">Electron transport</keyword>
<feature type="transmembrane region" description="Helical" evidence="16">
    <location>
        <begin position="177"/>
        <end position="195"/>
    </location>
</feature>
<evidence type="ECO:0000256" key="8">
    <source>
        <dbReference type="ARBA" id="ARBA00022967"/>
    </source>
</evidence>
<evidence type="ECO:0000313" key="21">
    <source>
        <dbReference type="EMBL" id="QQP21512.1"/>
    </source>
</evidence>
<feature type="domain" description="NADH:quinone oxidoreductase/Mrp antiporter transmembrane" evidence="18">
    <location>
        <begin position="139"/>
        <end position="422"/>
    </location>
</feature>
<feature type="domain" description="NADH dehydrogenase subunit 5 C-terminal" evidence="20">
    <location>
        <begin position="428"/>
        <end position="609"/>
    </location>
</feature>
<feature type="domain" description="NADH-Ubiquinone oxidoreductase (complex I) chain 5 N-terminal" evidence="19">
    <location>
        <begin position="73"/>
        <end position="123"/>
    </location>
</feature>
<dbReference type="PANTHER" id="PTHR42829:SF2">
    <property type="entry name" value="NADH-UBIQUINONE OXIDOREDUCTASE CHAIN 5"/>
    <property type="match status" value="1"/>
</dbReference>
<evidence type="ECO:0000256" key="4">
    <source>
        <dbReference type="ARBA" id="ARBA00022448"/>
    </source>
</evidence>
<evidence type="ECO:0000256" key="15">
    <source>
        <dbReference type="ARBA" id="ARBA00049551"/>
    </source>
</evidence>
<comment type="catalytic activity">
    <reaction evidence="15 16">
        <text>a ubiquinone + NADH + 5 H(+)(in) = a ubiquinol + NAD(+) + 4 H(+)(out)</text>
        <dbReference type="Rhea" id="RHEA:29091"/>
        <dbReference type="Rhea" id="RHEA-COMP:9565"/>
        <dbReference type="Rhea" id="RHEA-COMP:9566"/>
        <dbReference type="ChEBI" id="CHEBI:15378"/>
        <dbReference type="ChEBI" id="CHEBI:16389"/>
        <dbReference type="ChEBI" id="CHEBI:17976"/>
        <dbReference type="ChEBI" id="CHEBI:57540"/>
        <dbReference type="ChEBI" id="CHEBI:57945"/>
        <dbReference type="EC" id="7.1.1.2"/>
    </reaction>
</comment>
<dbReference type="InterPro" id="IPR001750">
    <property type="entry name" value="ND/Mrp_TM"/>
</dbReference>
<evidence type="ECO:0000256" key="3">
    <source>
        <dbReference type="ARBA" id="ARBA00021096"/>
    </source>
</evidence>
<gene>
    <name evidence="21" type="primary">ND5</name>
</gene>
<feature type="transmembrane region" description="Helical" evidence="16">
    <location>
        <begin position="462"/>
        <end position="479"/>
    </location>
</feature>
<dbReference type="GO" id="GO:0008137">
    <property type="term" value="F:NADH dehydrogenase (ubiquinone) activity"/>
    <property type="evidence" value="ECO:0007669"/>
    <property type="project" value="UniProtKB-EC"/>
</dbReference>
<evidence type="ECO:0000259" key="20">
    <source>
        <dbReference type="Pfam" id="PF06455"/>
    </source>
</evidence>
<keyword evidence="11 16" id="KW-0520">NAD</keyword>
<reference evidence="21" key="1">
    <citation type="journal article" date="2019" name="Mitochondrial DNA Part B Resour">
        <title>Complete mitochondrial genome sequence and phylogenetic analysis of Lycodes polaris (Sabine, 1824).</title>
        <authorList>
            <person name="Li H."/>
            <person name="Li Y."/>
            <person name="Feng J."/>
            <person name="Song P."/>
            <person name="Zhang N."/>
            <person name="Lin L."/>
        </authorList>
    </citation>
    <scope>NUCLEOTIDE SEQUENCE</scope>
</reference>
<feature type="transmembrane region" description="Helical" evidence="16">
    <location>
        <begin position="215"/>
        <end position="235"/>
    </location>
</feature>
<evidence type="ECO:0000256" key="16">
    <source>
        <dbReference type="RuleBase" id="RU003404"/>
    </source>
</evidence>
<feature type="transmembrane region" description="Helical" evidence="16">
    <location>
        <begin position="331"/>
        <end position="353"/>
    </location>
</feature>
<dbReference type="GO" id="GO:0042773">
    <property type="term" value="P:ATP synthesis coupled electron transport"/>
    <property type="evidence" value="ECO:0007669"/>
    <property type="project" value="InterPro"/>
</dbReference>
<evidence type="ECO:0000259" key="18">
    <source>
        <dbReference type="Pfam" id="PF00361"/>
    </source>
</evidence>
<feature type="signal peptide" evidence="17">
    <location>
        <begin position="1"/>
        <end position="25"/>
    </location>
</feature>
<keyword evidence="4 16" id="KW-0813">Transport</keyword>
<evidence type="ECO:0000256" key="12">
    <source>
        <dbReference type="ARBA" id="ARBA00023075"/>
    </source>
</evidence>
<dbReference type="InterPro" id="IPR010934">
    <property type="entry name" value="NADH_DH_su5_C"/>
</dbReference>
<feature type="transmembrane region" description="Helical" evidence="16">
    <location>
        <begin position="413"/>
        <end position="441"/>
    </location>
</feature>
<dbReference type="NCBIfam" id="TIGR01974">
    <property type="entry name" value="NDH_I_L"/>
    <property type="match status" value="1"/>
</dbReference>
<evidence type="ECO:0000256" key="13">
    <source>
        <dbReference type="ARBA" id="ARBA00023128"/>
    </source>
</evidence>
<keyword evidence="7" id="KW-0999">Mitochondrion inner membrane</keyword>
<keyword evidence="8" id="KW-1278">Translocase</keyword>
<keyword evidence="17" id="KW-0732">Signal</keyword>
<evidence type="ECO:0000259" key="19">
    <source>
        <dbReference type="Pfam" id="PF00662"/>
    </source>
</evidence>
<dbReference type="Pfam" id="PF00662">
    <property type="entry name" value="Proton_antipo_N"/>
    <property type="match status" value="1"/>
</dbReference>
<evidence type="ECO:0000256" key="17">
    <source>
        <dbReference type="SAM" id="SignalP"/>
    </source>
</evidence>
<evidence type="ECO:0000256" key="7">
    <source>
        <dbReference type="ARBA" id="ARBA00022792"/>
    </source>
</evidence>
<dbReference type="CTD" id="4540"/>
<evidence type="ECO:0000256" key="6">
    <source>
        <dbReference type="ARBA" id="ARBA00022692"/>
    </source>
</evidence>
<accession>A0A7T8G438</accession>
<feature type="transmembrane region" description="Helical" evidence="16">
    <location>
        <begin position="491"/>
        <end position="511"/>
    </location>
</feature>
<evidence type="ECO:0000256" key="10">
    <source>
        <dbReference type="ARBA" id="ARBA00022989"/>
    </source>
</evidence>
<dbReference type="EMBL" id="MK910376">
    <property type="protein sequence ID" value="QQP21512.1"/>
    <property type="molecule type" value="Genomic_DNA"/>
</dbReference>
<keyword evidence="12 16" id="KW-0830">Ubiquinone</keyword>
<dbReference type="RefSeq" id="YP_010146990.1">
    <property type="nucleotide sequence ID" value="NC_057073.1"/>
</dbReference>
<name>A0A7T8G438_LYCPO</name>
<dbReference type="Pfam" id="PF06455">
    <property type="entry name" value="NADH5_C"/>
    <property type="match status" value="1"/>
</dbReference>
<comment type="similarity">
    <text evidence="16">Belongs to the complex I subunit 5 family.</text>
</comment>
<sequence length="612" mass="67173">MHPTSLMMTSSLIIIFALLAYPVLSALSPHVPSPTWAVSHVKTAVKLAFFVSLLPLFLFFNEGTETIITSWNWMNTTCFDINISLKFDHYSIIFTPVALYVTWSILEFASWYMHADPNMNRFFKYLLVFLIAMVILVTANNMFQLFIGWEGVGIMSFLLIGWWYGRADANTAALQAVVYNRVGDIGLIFAMAWMAMTLNSWEMQQIFAASKDFDLTYPLLGLILAATGKSAQFGLHPWLPSAMEGPTPVSALLHSSTMVVAGIFLLVRMSPLLEGNQTALTTCLCLGALTTLFTATCALTQNDIKKIVAFSTSSQLGLMMVTIGLNQPQLAFLHICTHAFFKAMLFLCSGSVIHSLNDEQDIRKMGGMHHLTPLTSSCLTIGSLALTGTPFLAGFFSKDAIIEALNTSHLNAWALVLTLLATSFTAIYSLRVVFFVSMGFPRFNSLSPLNENNPAVINPLKRLAWGSIIAGLLITSSIVPLKTPIMTMPPLLKLAALLVTIVGLLLALELASLTNKQFQKTPNLTLHHFSNMLGFFPPIIHRLAPKLNLALGQTIASQMLDQSWIEKIGPKTAASSNIPLVTTISNTQQGLIKTYLALFLLSLTLSLLAITY</sequence>
<keyword evidence="5" id="KW-0679">Respiratory chain</keyword>
<dbReference type="GeneID" id="67144905"/>
<dbReference type="GO" id="GO:0005743">
    <property type="term" value="C:mitochondrial inner membrane"/>
    <property type="evidence" value="ECO:0007669"/>
    <property type="project" value="UniProtKB-SubCell"/>
</dbReference>
<dbReference type="AlphaFoldDB" id="A0A7T8G438"/>
<organism evidence="21">
    <name type="scientific">Lycodes polaris</name>
    <name type="common">Canadian eelpout</name>
    <dbReference type="NCBI Taxonomy" id="8197"/>
    <lineage>
        <taxon>Eukaryota</taxon>
        <taxon>Metazoa</taxon>
        <taxon>Chordata</taxon>
        <taxon>Craniata</taxon>
        <taxon>Vertebrata</taxon>
        <taxon>Euteleostomi</taxon>
        <taxon>Actinopterygii</taxon>
        <taxon>Neopterygii</taxon>
        <taxon>Teleostei</taxon>
        <taxon>Neoteleostei</taxon>
        <taxon>Acanthomorphata</taxon>
        <taxon>Eupercaria</taxon>
        <taxon>Perciformes</taxon>
        <taxon>Cottioidei</taxon>
        <taxon>Zoarcales</taxon>
        <taxon>Zoarcidae</taxon>
        <taxon>Lycodinae</taxon>
        <taxon>Lycodes</taxon>
    </lineage>
</organism>
<evidence type="ECO:0000256" key="5">
    <source>
        <dbReference type="ARBA" id="ARBA00022660"/>
    </source>
</evidence>
<geneLocation type="mitochondrion" evidence="21"/>
<evidence type="ECO:0000256" key="11">
    <source>
        <dbReference type="ARBA" id="ARBA00023027"/>
    </source>
</evidence>
<feature type="transmembrane region" description="Helical" evidence="16">
    <location>
        <begin position="122"/>
        <end position="139"/>
    </location>
</feature>
<dbReference type="PRINTS" id="PR01434">
    <property type="entry name" value="NADHDHGNASE5"/>
</dbReference>
<dbReference type="GO" id="GO:0015990">
    <property type="term" value="P:electron transport coupled proton transport"/>
    <property type="evidence" value="ECO:0007669"/>
    <property type="project" value="TreeGrafter"/>
</dbReference>
<comment type="subcellular location">
    <subcellularLocation>
        <location evidence="1">Mitochondrion inner membrane</location>
        <topology evidence="1">Multi-pass membrane protein</topology>
    </subcellularLocation>
</comment>
<dbReference type="EC" id="7.1.1.2" evidence="2 16"/>
<feature type="transmembrane region" description="Helical" evidence="16">
    <location>
        <begin position="307"/>
        <end position="325"/>
    </location>
</feature>
<evidence type="ECO:0000256" key="1">
    <source>
        <dbReference type="ARBA" id="ARBA00004448"/>
    </source>
</evidence>
<keyword evidence="13 16" id="KW-0496">Mitochondrion</keyword>
<keyword evidence="10 16" id="KW-1133">Transmembrane helix</keyword>
<dbReference type="GO" id="GO:0003954">
    <property type="term" value="F:NADH dehydrogenase activity"/>
    <property type="evidence" value="ECO:0007669"/>
    <property type="project" value="TreeGrafter"/>
</dbReference>
<feature type="transmembrane region" description="Helical" evidence="16">
    <location>
        <begin position="374"/>
        <end position="393"/>
    </location>
</feature>
<feature type="transmembrane region" description="Helical" evidence="16">
    <location>
        <begin position="41"/>
        <end position="60"/>
    </location>
</feature>
<proteinExistence type="inferred from homology"/>
<feature type="transmembrane region" description="Helical" evidence="16">
    <location>
        <begin position="145"/>
        <end position="165"/>
    </location>
</feature>
<keyword evidence="6 16" id="KW-0812">Transmembrane</keyword>
<feature type="transmembrane region" description="Helical" evidence="16">
    <location>
        <begin position="279"/>
        <end position="300"/>
    </location>
</feature>
<comment type="function">
    <text evidence="16">Core subunit of the mitochondrial membrane respiratory chain NADH dehydrogenase (Complex I) which catalyzes electron transfer from NADH through the respiratory chain, using ubiquinone as an electron acceptor. Essential for the catalytic activity and assembly of complex I.</text>
</comment>
<keyword evidence="14 16" id="KW-0472">Membrane</keyword>
<dbReference type="InterPro" id="IPR018393">
    <property type="entry name" value="NADHpl_OxRdtase_5_subgr"/>
</dbReference>
<dbReference type="PANTHER" id="PTHR42829">
    <property type="entry name" value="NADH-UBIQUINONE OXIDOREDUCTASE CHAIN 5"/>
    <property type="match status" value="1"/>
</dbReference>
<evidence type="ECO:0000256" key="14">
    <source>
        <dbReference type="ARBA" id="ARBA00023136"/>
    </source>
</evidence>
<feature type="chain" id="PRO_5030793220" description="NADH-ubiquinone oxidoreductase chain 5" evidence="17">
    <location>
        <begin position="26"/>
        <end position="612"/>
    </location>
</feature>
<feature type="transmembrane region" description="Helical" evidence="16">
    <location>
        <begin position="247"/>
        <end position="267"/>
    </location>
</feature>